<dbReference type="EMBL" id="CAJNNW010026590">
    <property type="protein sequence ID" value="CAE8686452.1"/>
    <property type="molecule type" value="Genomic_DNA"/>
</dbReference>
<accession>A0A813JU13</accession>
<comment type="caution">
    <text evidence="3">The sequence shown here is derived from an EMBL/GenBank/DDBJ whole genome shotgun (WGS) entry which is preliminary data.</text>
</comment>
<proteinExistence type="predicted"/>
<keyword evidence="1" id="KW-0489">Methyltransferase</keyword>
<keyword evidence="2" id="KW-0808">Transferase</keyword>
<evidence type="ECO:0000256" key="1">
    <source>
        <dbReference type="ARBA" id="ARBA00022603"/>
    </source>
</evidence>
<dbReference type="Pfam" id="PF00145">
    <property type="entry name" value="DNA_methylase"/>
    <property type="match status" value="1"/>
</dbReference>
<name>A0A813JU13_POLGL</name>
<protein>
    <submittedName>
        <fullName evidence="3">Uncharacterized protein</fullName>
    </submittedName>
</protein>
<gene>
    <name evidence="3" type="ORF">PGLA2088_LOCUS24984</name>
</gene>
<sequence length="692" mass="75098">MGMEPEHFELDAMVPELDQFVLDEGDSAGDAEEPGDMDLDLSIQVDGFSVATASDFHSGNDFVLDDDDDENDIGQPANIIAPVLRGLPHAFRWAFMTLMALQLILGPSIQQSLLMRQIPFSTHFSGMGSPEVAAEMLSAAAVGVLGFPLMLTSCATCDIDRKCQSILLQRSCGACLFGNILDLRPSWDKKYAHFEQAWAALLPAVTCPPRLCARHGQCGFQAVACDIAGSPCQPWSRSGKRKGKADARVALLLVGIAMLLRTLPLLALHENVFGFDTTILDALHGGAYAIYHLRVKPAHMGFGLIRRSRVYSILFLKAGLRVAHNPQHVYQRGLAPVAELSGSWGYLLTPKQRQFQCGYEVAWQRQYGIPADEDSNCAFDLSQDPQERPSCTTADGSLPTLRLGSLIWVSILRRFLVPFELAAATGFPVNDALATSAQVALDLCCEVYTVPILGNGMHVASLAEAGVHCSGGVRDENLVRNVVRAVMEGMGKNPLLQKVAAWKRRRLGEPEGGSFAVRRMSEACDERVVSSGKSLGRDADSDSSDDGCQDLIDYLKIMRPSTQDIAQEGFKVHEPRELGAVLRASLTAASQATSSGGISVLQSLPKYSGDKLSKNRANSSVQNDLAQWLESEEATDKICDSASPTIRHLKFLVGALDVFTSFFVAGAFDLRPLYPVGFHNFQPSLVPLVEGK</sequence>
<dbReference type="GO" id="GO:0008168">
    <property type="term" value="F:methyltransferase activity"/>
    <property type="evidence" value="ECO:0007669"/>
    <property type="project" value="UniProtKB-KW"/>
</dbReference>
<dbReference type="InterPro" id="IPR029063">
    <property type="entry name" value="SAM-dependent_MTases_sf"/>
</dbReference>
<dbReference type="Gene3D" id="3.40.50.150">
    <property type="entry name" value="Vaccinia Virus protein VP39"/>
    <property type="match status" value="1"/>
</dbReference>
<dbReference type="AlphaFoldDB" id="A0A813JU13"/>
<dbReference type="Proteomes" id="UP000626109">
    <property type="component" value="Unassembled WGS sequence"/>
</dbReference>
<dbReference type="GO" id="GO:0032259">
    <property type="term" value="P:methylation"/>
    <property type="evidence" value="ECO:0007669"/>
    <property type="project" value="UniProtKB-KW"/>
</dbReference>
<organism evidence="3 4">
    <name type="scientific">Polarella glacialis</name>
    <name type="common">Dinoflagellate</name>
    <dbReference type="NCBI Taxonomy" id="89957"/>
    <lineage>
        <taxon>Eukaryota</taxon>
        <taxon>Sar</taxon>
        <taxon>Alveolata</taxon>
        <taxon>Dinophyceae</taxon>
        <taxon>Suessiales</taxon>
        <taxon>Suessiaceae</taxon>
        <taxon>Polarella</taxon>
    </lineage>
</organism>
<evidence type="ECO:0000313" key="3">
    <source>
        <dbReference type="EMBL" id="CAE8686452.1"/>
    </source>
</evidence>
<reference evidence="3" key="1">
    <citation type="submission" date="2021-02" db="EMBL/GenBank/DDBJ databases">
        <authorList>
            <person name="Dougan E. K."/>
            <person name="Rhodes N."/>
            <person name="Thang M."/>
            <person name="Chan C."/>
        </authorList>
    </citation>
    <scope>NUCLEOTIDE SEQUENCE</scope>
</reference>
<evidence type="ECO:0000256" key="2">
    <source>
        <dbReference type="ARBA" id="ARBA00022679"/>
    </source>
</evidence>
<evidence type="ECO:0000313" key="4">
    <source>
        <dbReference type="Proteomes" id="UP000626109"/>
    </source>
</evidence>
<dbReference type="InterPro" id="IPR001525">
    <property type="entry name" value="C5_MeTfrase"/>
</dbReference>
<dbReference type="SUPFAM" id="SSF53335">
    <property type="entry name" value="S-adenosyl-L-methionine-dependent methyltransferases"/>
    <property type="match status" value="1"/>
</dbReference>